<evidence type="ECO:0000256" key="2">
    <source>
        <dbReference type="ARBA" id="ARBA00022475"/>
    </source>
</evidence>
<proteinExistence type="predicted"/>
<evidence type="ECO:0000256" key="6">
    <source>
        <dbReference type="SAM" id="Phobius"/>
    </source>
</evidence>
<protein>
    <submittedName>
        <fullName evidence="8">RDD family protein</fullName>
    </submittedName>
</protein>
<evidence type="ECO:0000256" key="1">
    <source>
        <dbReference type="ARBA" id="ARBA00004651"/>
    </source>
</evidence>
<evidence type="ECO:0000256" key="4">
    <source>
        <dbReference type="ARBA" id="ARBA00022989"/>
    </source>
</evidence>
<dbReference type="EMBL" id="SHBO01000020">
    <property type="protein sequence ID" value="RZO06791.1"/>
    <property type="molecule type" value="Genomic_DNA"/>
</dbReference>
<keyword evidence="5 6" id="KW-0472">Membrane</keyword>
<dbReference type="InterPro" id="IPR051791">
    <property type="entry name" value="Pra-immunoreactive"/>
</dbReference>
<keyword evidence="4 6" id="KW-1133">Transmembrane helix</keyword>
<dbReference type="Pfam" id="PF06271">
    <property type="entry name" value="RDD"/>
    <property type="match status" value="1"/>
</dbReference>
<dbReference type="Proteomes" id="UP000318148">
    <property type="component" value="Unassembled WGS sequence"/>
</dbReference>
<gene>
    <name evidence="8" type="ORF">EVB02_02235</name>
</gene>
<keyword evidence="2" id="KW-1003">Cell membrane</keyword>
<dbReference type="GO" id="GO:0005886">
    <property type="term" value="C:plasma membrane"/>
    <property type="evidence" value="ECO:0007669"/>
    <property type="project" value="UniProtKB-SubCell"/>
</dbReference>
<evidence type="ECO:0000256" key="3">
    <source>
        <dbReference type="ARBA" id="ARBA00022692"/>
    </source>
</evidence>
<dbReference type="PANTHER" id="PTHR36115:SF10">
    <property type="entry name" value="RDD DOMAIN-CONTAINING PROTEIN"/>
    <property type="match status" value="1"/>
</dbReference>
<evidence type="ECO:0000259" key="7">
    <source>
        <dbReference type="Pfam" id="PF06271"/>
    </source>
</evidence>
<accession>A0A520LM24</accession>
<organism evidence="8 9">
    <name type="scientific">SAR92 clade bacterium</name>
    <dbReference type="NCBI Taxonomy" id="2315479"/>
    <lineage>
        <taxon>Bacteria</taxon>
        <taxon>Pseudomonadati</taxon>
        <taxon>Pseudomonadota</taxon>
        <taxon>Gammaproteobacteria</taxon>
        <taxon>Cellvibrionales</taxon>
        <taxon>Porticoccaceae</taxon>
        <taxon>SAR92 clade</taxon>
    </lineage>
</organism>
<feature type="domain" description="RDD" evidence="7">
    <location>
        <begin position="16"/>
        <end position="150"/>
    </location>
</feature>
<comment type="subcellular location">
    <subcellularLocation>
        <location evidence="1">Cell membrane</location>
        <topology evidence="1">Multi-pass membrane protein</topology>
    </subcellularLocation>
</comment>
<name>A0A520LM24_9GAMM</name>
<evidence type="ECO:0000256" key="5">
    <source>
        <dbReference type="ARBA" id="ARBA00023136"/>
    </source>
</evidence>
<evidence type="ECO:0000313" key="8">
    <source>
        <dbReference type="EMBL" id="RZO06791.1"/>
    </source>
</evidence>
<feature type="transmembrane region" description="Helical" evidence="6">
    <location>
        <begin position="23"/>
        <end position="46"/>
    </location>
</feature>
<dbReference type="PANTHER" id="PTHR36115">
    <property type="entry name" value="PROLINE-RICH ANTIGEN HOMOLOG-RELATED"/>
    <property type="match status" value="1"/>
</dbReference>
<keyword evidence="3 6" id="KW-0812">Transmembrane</keyword>
<dbReference type="InterPro" id="IPR010432">
    <property type="entry name" value="RDD"/>
</dbReference>
<comment type="caution">
    <text evidence="8">The sequence shown here is derived from an EMBL/GenBank/DDBJ whole genome shotgun (WGS) entry which is preliminary data.</text>
</comment>
<dbReference type="AlphaFoldDB" id="A0A520LM24"/>
<feature type="transmembrane region" description="Helical" evidence="6">
    <location>
        <begin position="66"/>
        <end position="86"/>
    </location>
</feature>
<evidence type="ECO:0000313" key="9">
    <source>
        <dbReference type="Proteomes" id="UP000318148"/>
    </source>
</evidence>
<sequence>MLKSQNNYKAFEKITTASLGRRIVAIIYDLFPLFGIFMGVAMLIVMPAKIFFYGFDENWSSFNLPLQIILTATMIYALSSYFLYCWRKQGQTLGMKAWRIKLIQKNGQLADKDQCIKRLFFSLGSFLCFGIGYWSYFFSKDKNCLHDVLSETRVILLPKK</sequence>
<reference evidence="8 9" key="1">
    <citation type="submission" date="2019-02" db="EMBL/GenBank/DDBJ databases">
        <title>Prokaryotic population dynamics and viral predation in marine succession experiment using metagenomics: the confinement effect.</title>
        <authorList>
            <person name="Haro-Moreno J.M."/>
            <person name="Rodriguez-Valera F."/>
            <person name="Lopez-Perez M."/>
        </authorList>
    </citation>
    <scope>NUCLEOTIDE SEQUENCE [LARGE SCALE GENOMIC DNA]</scope>
    <source>
        <strain evidence="8">MED-G169</strain>
    </source>
</reference>
<feature type="transmembrane region" description="Helical" evidence="6">
    <location>
        <begin position="119"/>
        <end position="138"/>
    </location>
</feature>